<evidence type="ECO:0000313" key="3">
    <source>
        <dbReference type="Proteomes" id="UP000314294"/>
    </source>
</evidence>
<dbReference type="AlphaFoldDB" id="A0A4Z2F426"/>
<sequence length="59" mass="6610">MAVELGRLDGWSASGGEHHCHPWDPEGQAHDAGQLLWKLRPLNTSLFLTVSDDFFYWGG</sequence>
<evidence type="ECO:0000256" key="1">
    <source>
        <dbReference type="SAM" id="MobiDB-lite"/>
    </source>
</evidence>
<organism evidence="2 3">
    <name type="scientific">Liparis tanakae</name>
    <name type="common">Tanaka's snailfish</name>
    <dbReference type="NCBI Taxonomy" id="230148"/>
    <lineage>
        <taxon>Eukaryota</taxon>
        <taxon>Metazoa</taxon>
        <taxon>Chordata</taxon>
        <taxon>Craniata</taxon>
        <taxon>Vertebrata</taxon>
        <taxon>Euteleostomi</taxon>
        <taxon>Actinopterygii</taxon>
        <taxon>Neopterygii</taxon>
        <taxon>Teleostei</taxon>
        <taxon>Neoteleostei</taxon>
        <taxon>Acanthomorphata</taxon>
        <taxon>Eupercaria</taxon>
        <taxon>Perciformes</taxon>
        <taxon>Cottioidei</taxon>
        <taxon>Cottales</taxon>
        <taxon>Liparidae</taxon>
        <taxon>Liparis</taxon>
    </lineage>
</organism>
<comment type="caution">
    <text evidence="2">The sequence shown here is derived from an EMBL/GenBank/DDBJ whole genome shotgun (WGS) entry which is preliminary data.</text>
</comment>
<gene>
    <name evidence="2" type="ORF">EYF80_054015</name>
</gene>
<feature type="compositionally biased region" description="Basic and acidic residues" evidence="1">
    <location>
        <begin position="16"/>
        <end position="26"/>
    </location>
</feature>
<dbReference type="EMBL" id="SRLO01001703">
    <property type="protein sequence ID" value="TNN35818.1"/>
    <property type="molecule type" value="Genomic_DNA"/>
</dbReference>
<dbReference type="Proteomes" id="UP000314294">
    <property type="component" value="Unassembled WGS sequence"/>
</dbReference>
<evidence type="ECO:0000313" key="2">
    <source>
        <dbReference type="EMBL" id="TNN35818.1"/>
    </source>
</evidence>
<feature type="region of interest" description="Disordered" evidence="1">
    <location>
        <begin position="1"/>
        <end position="26"/>
    </location>
</feature>
<protein>
    <submittedName>
        <fullName evidence="2">Uncharacterized protein</fullName>
    </submittedName>
</protein>
<name>A0A4Z2F426_9TELE</name>
<proteinExistence type="predicted"/>
<keyword evidence="3" id="KW-1185">Reference proteome</keyword>
<reference evidence="2 3" key="1">
    <citation type="submission" date="2019-03" db="EMBL/GenBank/DDBJ databases">
        <title>First draft genome of Liparis tanakae, snailfish: a comprehensive survey of snailfish specific genes.</title>
        <authorList>
            <person name="Kim W."/>
            <person name="Song I."/>
            <person name="Jeong J.-H."/>
            <person name="Kim D."/>
            <person name="Kim S."/>
            <person name="Ryu S."/>
            <person name="Song J.Y."/>
            <person name="Lee S.K."/>
        </authorList>
    </citation>
    <scope>NUCLEOTIDE SEQUENCE [LARGE SCALE GENOMIC DNA]</scope>
    <source>
        <tissue evidence="2">Muscle</tissue>
    </source>
</reference>
<accession>A0A4Z2F426</accession>